<feature type="domain" description="F-box" evidence="1">
    <location>
        <begin position="24"/>
        <end position="58"/>
    </location>
</feature>
<sequence>MSIASTISEKKTTPKALCNMQNQSDRLSNLPSHIVDGILSWLSIRDAVRTSILSSNWRYKWASLPNLIFDKDCCPFNDQAIAKSKLINIIDQVLVLHTGIIQKFKLSHKDLQAVADIDRWILYVSRSPVEDLVLEIWKGQRYKMPSSLYSCKHLLHLELFNCLLNPPPVFKGFPNLRSLDLQHITMTEDTFKNLIAWCPSLERLTLMNFEGFFNLKINAPNLQFFDIGGDFEDVTFENTNMLSIISIGLYINVETEFNGRQNHPSNMLNFFACLPHIQRLEVQSYFLKYLAHGNVPSRLPVPCLDLYYLSIRINYYDIKENKTAFCLFKSSPNLSELEMLARYEEESIANTGTTFWEEKLQAECVFHQLRVVRIIDICATKPELDFVKFLLANSPVLEKLTVKPNNADGGLELLKELVRYKRASVQAEVIYMDT</sequence>
<dbReference type="Gene3D" id="3.80.10.10">
    <property type="entry name" value="Ribonuclease Inhibitor"/>
    <property type="match status" value="1"/>
</dbReference>
<dbReference type="InterPro" id="IPR032675">
    <property type="entry name" value="LRR_dom_sf"/>
</dbReference>
<dbReference type="PROSITE" id="PS50181">
    <property type="entry name" value="FBOX"/>
    <property type="match status" value="1"/>
</dbReference>
<proteinExistence type="predicted"/>
<evidence type="ECO:0000313" key="2">
    <source>
        <dbReference type="EnsemblPlants" id="AUR62041668-RA:cds"/>
    </source>
</evidence>
<dbReference type="SMART" id="SM00579">
    <property type="entry name" value="FBD"/>
    <property type="match status" value="1"/>
</dbReference>
<dbReference type="EnsemblPlants" id="AUR62041668-RA">
    <property type="protein sequence ID" value="AUR62041668-RA:cds"/>
    <property type="gene ID" value="AUR62041668"/>
</dbReference>
<dbReference type="PANTHER" id="PTHR31639">
    <property type="entry name" value="F-BOX PROTEIN-LIKE"/>
    <property type="match status" value="1"/>
</dbReference>
<evidence type="ECO:0000313" key="3">
    <source>
        <dbReference type="Proteomes" id="UP000596660"/>
    </source>
</evidence>
<name>A0A803N7B4_CHEQI</name>
<accession>A0A803N7B4</accession>
<dbReference type="SUPFAM" id="SSF81383">
    <property type="entry name" value="F-box domain"/>
    <property type="match status" value="1"/>
</dbReference>
<dbReference type="SUPFAM" id="SSF52047">
    <property type="entry name" value="RNI-like"/>
    <property type="match status" value="1"/>
</dbReference>
<dbReference type="OMA" id="LSTPCNE"/>
<evidence type="ECO:0000259" key="1">
    <source>
        <dbReference type="PROSITE" id="PS50181"/>
    </source>
</evidence>
<keyword evidence="3" id="KW-1185">Reference proteome</keyword>
<dbReference type="InterPro" id="IPR055411">
    <property type="entry name" value="LRR_FXL15/At3g58940/PEG3-like"/>
</dbReference>
<dbReference type="AlphaFoldDB" id="A0A803N7B4"/>
<organism evidence="2 3">
    <name type="scientific">Chenopodium quinoa</name>
    <name type="common">Quinoa</name>
    <dbReference type="NCBI Taxonomy" id="63459"/>
    <lineage>
        <taxon>Eukaryota</taxon>
        <taxon>Viridiplantae</taxon>
        <taxon>Streptophyta</taxon>
        <taxon>Embryophyta</taxon>
        <taxon>Tracheophyta</taxon>
        <taxon>Spermatophyta</taxon>
        <taxon>Magnoliopsida</taxon>
        <taxon>eudicotyledons</taxon>
        <taxon>Gunneridae</taxon>
        <taxon>Pentapetalae</taxon>
        <taxon>Caryophyllales</taxon>
        <taxon>Chenopodiaceae</taxon>
        <taxon>Chenopodioideae</taxon>
        <taxon>Atripliceae</taxon>
        <taxon>Chenopodium</taxon>
    </lineage>
</organism>
<dbReference type="Gramene" id="AUR62041668-RA">
    <property type="protein sequence ID" value="AUR62041668-RA:cds"/>
    <property type="gene ID" value="AUR62041668"/>
</dbReference>
<reference evidence="2" key="2">
    <citation type="submission" date="2021-03" db="UniProtKB">
        <authorList>
            <consortium name="EnsemblPlants"/>
        </authorList>
    </citation>
    <scope>IDENTIFICATION</scope>
</reference>
<dbReference type="InterPro" id="IPR006566">
    <property type="entry name" value="FBD"/>
</dbReference>
<dbReference type="PANTHER" id="PTHR31639:SF93">
    <property type="entry name" value="F-BOX_FBD_LRR PROTEIN"/>
    <property type="match status" value="1"/>
</dbReference>
<protein>
    <recommendedName>
        <fullName evidence="1">F-box domain-containing protein</fullName>
    </recommendedName>
</protein>
<dbReference type="Proteomes" id="UP000596660">
    <property type="component" value="Unplaced"/>
</dbReference>
<dbReference type="Pfam" id="PF00646">
    <property type="entry name" value="F-box"/>
    <property type="match status" value="1"/>
</dbReference>
<dbReference type="Pfam" id="PF24758">
    <property type="entry name" value="LRR_At5g56370"/>
    <property type="match status" value="1"/>
</dbReference>
<dbReference type="Pfam" id="PF08387">
    <property type="entry name" value="FBD"/>
    <property type="match status" value="1"/>
</dbReference>
<reference evidence="2" key="1">
    <citation type="journal article" date="2017" name="Nature">
        <title>The genome of Chenopodium quinoa.</title>
        <authorList>
            <person name="Jarvis D.E."/>
            <person name="Ho Y.S."/>
            <person name="Lightfoot D.J."/>
            <person name="Schmoeckel S.M."/>
            <person name="Li B."/>
            <person name="Borm T.J.A."/>
            <person name="Ohyanagi H."/>
            <person name="Mineta K."/>
            <person name="Michell C.T."/>
            <person name="Saber N."/>
            <person name="Kharbatia N.M."/>
            <person name="Rupper R.R."/>
            <person name="Sharp A.R."/>
            <person name="Dally N."/>
            <person name="Boughton B.A."/>
            <person name="Woo Y.H."/>
            <person name="Gao G."/>
            <person name="Schijlen E.G.W.M."/>
            <person name="Guo X."/>
            <person name="Momin A.A."/>
            <person name="Negrao S."/>
            <person name="Al-Babili S."/>
            <person name="Gehring C."/>
            <person name="Roessner U."/>
            <person name="Jung C."/>
            <person name="Murphy K."/>
            <person name="Arold S.T."/>
            <person name="Gojobori T."/>
            <person name="van der Linden C.G."/>
            <person name="van Loo E.N."/>
            <person name="Jellen E.N."/>
            <person name="Maughan P.J."/>
            <person name="Tester M."/>
        </authorList>
    </citation>
    <scope>NUCLEOTIDE SEQUENCE [LARGE SCALE GENOMIC DNA]</scope>
    <source>
        <strain evidence="2">cv. PI 614886</strain>
    </source>
</reference>
<dbReference type="InterPro" id="IPR001810">
    <property type="entry name" value="F-box_dom"/>
</dbReference>
<dbReference type="InterPro" id="IPR036047">
    <property type="entry name" value="F-box-like_dom_sf"/>
</dbReference>